<feature type="transmembrane region" description="Helical" evidence="6">
    <location>
        <begin position="176"/>
        <end position="197"/>
    </location>
</feature>
<feature type="transmembrane region" description="Helical" evidence="6">
    <location>
        <begin position="84"/>
        <end position="101"/>
    </location>
</feature>
<evidence type="ECO:0000256" key="2">
    <source>
        <dbReference type="ARBA" id="ARBA00022475"/>
    </source>
</evidence>
<dbReference type="InterPro" id="IPR001851">
    <property type="entry name" value="ABC_transp_permease"/>
</dbReference>
<dbReference type="GO" id="GO:0005886">
    <property type="term" value="C:plasma membrane"/>
    <property type="evidence" value="ECO:0007669"/>
    <property type="project" value="UniProtKB-SubCell"/>
</dbReference>
<evidence type="ECO:0000256" key="4">
    <source>
        <dbReference type="ARBA" id="ARBA00022989"/>
    </source>
</evidence>
<keyword evidence="2" id="KW-1003">Cell membrane</keyword>
<evidence type="ECO:0000256" key="5">
    <source>
        <dbReference type="ARBA" id="ARBA00023136"/>
    </source>
</evidence>
<feature type="transmembrane region" description="Helical" evidence="6">
    <location>
        <begin position="136"/>
        <end position="155"/>
    </location>
</feature>
<evidence type="ECO:0000256" key="3">
    <source>
        <dbReference type="ARBA" id="ARBA00022692"/>
    </source>
</evidence>
<name>A0A1E5XNA9_9HYPH</name>
<dbReference type="CDD" id="cd06579">
    <property type="entry name" value="TM_PBP1_transp_AraH_like"/>
    <property type="match status" value="1"/>
</dbReference>
<feature type="transmembrane region" description="Helical" evidence="6">
    <location>
        <begin position="228"/>
        <end position="246"/>
    </location>
</feature>
<proteinExistence type="predicted"/>
<accession>A0A1E5XNA9</accession>
<dbReference type="RefSeq" id="WP_069910710.1">
    <property type="nucleotide sequence ID" value="NZ_LAJE02000235.1"/>
</dbReference>
<feature type="transmembrane region" description="Helical" evidence="6">
    <location>
        <begin position="307"/>
        <end position="324"/>
    </location>
</feature>
<dbReference type="Pfam" id="PF02653">
    <property type="entry name" value="BPD_transp_2"/>
    <property type="match status" value="1"/>
</dbReference>
<dbReference type="OrthoDB" id="7947581at2"/>
<dbReference type="EMBL" id="LAJE02000235">
    <property type="protein sequence ID" value="OEO30078.1"/>
    <property type="molecule type" value="Genomic_DNA"/>
</dbReference>
<dbReference type="AlphaFoldDB" id="A0A1E5XNA9"/>
<evidence type="ECO:0008006" key="9">
    <source>
        <dbReference type="Google" id="ProtNLM"/>
    </source>
</evidence>
<dbReference type="GO" id="GO:0022857">
    <property type="term" value="F:transmembrane transporter activity"/>
    <property type="evidence" value="ECO:0007669"/>
    <property type="project" value="InterPro"/>
</dbReference>
<keyword evidence="8" id="KW-1185">Reference proteome</keyword>
<feature type="transmembrane region" description="Helical" evidence="6">
    <location>
        <begin position="108"/>
        <end position="130"/>
    </location>
</feature>
<dbReference type="PANTHER" id="PTHR32196">
    <property type="entry name" value="ABC TRANSPORTER PERMEASE PROTEIN YPHD-RELATED-RELATED"/>
    <property type="match status" value="1"/>
</dbReference>
<comment type="caution">
    <text evidence="7">The sequence shown here is derived from an EMBL/GenBank/DDBJ whole genome shotgun (WGS) entry which is preliminary data.</text>
</comment>
<organism evidence="7 8">
    <name type="scientific">Devosia insulae DS-56</name>
    <dbReference type="NCBI Taxonomy" id="1116389"/>
    <lineage>
        <taxon>Bacteria</taxon>
        <taxon>Pseudomonadati</taxon>
        <taxon>Pseudomonadota</taxon>
        <taxon>Alphaproteobacteria</taxon>
        <taxon>Hyphomicrobiales</taxon>
        <taxon>Devosiaceae</taxon>
        <taxon>Devosia</taxon>
    </lineage>
</organism>
<feature type="transmembrane region" description="Helical" evidence="6">
    <location>
        <begin position="282"/>
        <end position="300"/>
    </location>
</feature>
<reference evidence="7 8" key="1">
    <citation type="journal article" date="2015" name="Genome Announc.">
        <title>Genome Assemblies of Three Soil-Associated Devosia species: D. insulae, D. limi, and D. soli.</title>
        <authorList>
            <person name="Hassan Y.I."/>
            <person name="Lepp D."/>
            <person name="Zhou T."/>
        </authorList>
    </citation>
    <scope>NUCLEOTIDE SEQUENCE [LARGE SCALE GENOMIC DNA]</scope>
    <source>
        <strain evidence="7 8">DS-56</strain>
    </source>
</reference>
<feature type="transmembrane region" description="Helical" evidence="6">
    <location>
        <begin position="58"/>
        <end position="78"/>
    </location>
</feature>
<evidence type="ECO:0000313" key="8">
    <source>
        <dbReference type="Proteomes" id="UP000095463"/>
    </source>
</evidence>
<keyword evidence="4 6" id="KW-1133">Transmembrane helix</keyword>
<sequence length="334" mass="34061">MTDTTAASRTLPGHLPHHPLRAALTGSVASIAFTFIAVIAVGLIWIGPKFVSFGNVSIIGSFLIVPLIVGAFSGFALLAGVVDLSIGSIVGISAAIFAWLITHGWGLWPAAGATLSICLVIGGLNALAIVRFGADPIAATLGMLTALRGITWVLCGNQRMIPAFDIDFFTLINQQLFGLPLFFLLAIVLTLIAAVVVTKTRVGRHVQAVGGDDRAAARAGISVRGVRTAALLLSAVGGGLGGMIYVGQLGSAAGATGLGLEFQVYAALMIGGYSILRGGVGNPVGGALGLLAVAGVANILDLGRISPYYVNIIVGLLLLAAVLLDRLRGGDAYE</sequence>
<feature type="transmembrane region" description="Helical" evidence="6">
    <location>
        <begin position="20"/>
        <end position="46"/>
    </location>
</feature>
<dbReference type="Proteomes" id="UP000095463">
    <property type="component" value="Unassembled WGS sequence"/>
</dbReference>
<comment type="subcellular location">
    <subcellularLocation>
        <location evidence="1">Cell membrane</location>
        <topology evidence="1">Multi-pass membrane protein</topology>
    </subcellularLocation>
</comment>
<protein>
    <recommendedName>
        <fullName evidence="9">ABC transporter permease</fullName>
    </recommendedName>
</protein>
<keyword evidence="5 6" id="KW-0472">Membrane</keyword>
<evidence type="ECO:0000256" key="1">
    <source>
        <dbReference type="ARBA" id="ARBA00004651"/>
    </source>
</evidence>
<evidence type="ECO:0000313" key="7">
    <source>
        <dbReference type="EMBL" id="OEO30078.1"/>
    </source>
</evidence>
<evidence type="ECO:0000256" key="6">
    <source>
        <dbReference type="SAM" id="Phobius"/>
    </source>
</evidence>
<feature type="transmembrane region" description="Helical" evidence="6">
    <location>
        <begin position="258"/>
        <end position="276"/>
    </location>
</feature>
<gene>
    <name evidence="7" type="ORF">VW23_001455</name>
</gene>
<keyword evidence="3 6" id="KW-0812">Transmembrane</keyword>